<protein>
    <submittedName>
        <fullName evidence="2">Uncharacterized protein</fullName>
    </submittedName>
</protein>
<reference evidence="2 3" key="1">
    <citation type="submission" date="2014-04" db="EMBL/GenBank/DDBJ databases">
        <title>Marinobacterium kochiensis sp. nov., isolated from sediment sample collected from Kochi backwaters in Kerala, India.</title>
        <authorList>
            <person name="Singh A."/>
            <person name="Pinnaka A.K."/>
        </authorList>
    </citation>
    <scope>NUCLEOTIDE SEQUENCE [LARGE SCALE GENOMIC DNA]</scope>
    <source>
        <strain evidence="2 3">AK27</strain>
    </source>
</reference>
<proteinExistence type="predicted"/>
<evidence type="ECO:0000313" key="2">
    <source>
        <dbReference type="EMBL" id="KEA63975.1"/>
    </source>
</evidence>
<evidence type="ECO:0000256" key="1">
    <source>
        <dbReference type="SAM" id="SignalP"/>
    </source>
</evidence>
<sequence length="87" mass="9294">MFTLKRTLLAVGCALAFSAPAFASHCPADAKAIDGAMSKVQLSDEQRSAIQALRDEGMKLHAAGDHRGAESMLAKAMRMLLDDMAMQ</sequence>
<dbReference type="EMBL" id="JMQN01000021">
    <property type="protein sequence ID" value="KEA63975.1"/>
    <property type="molecule type" value="Genomic_DNA"/>
</dbReference>
<feature type="chain" id="PRO_5001757424" evidence="1">
    <location>
        <begin position="24"/>
        <end position="87"/>
    </location>
</feature>
<comment type="caution">
    <text evidence="2">The sequence shown here is derived from an EMBL/GenBank/DDBJ whole genome shotgun (WGS) entry which is preliminary data.</text>
</comment>
<evidence type="ECO:0000313" key="3">
    <source>
        <dbReference type="Proteomes" id="UP000028252"/>
    </source>
</evidence>
<dbReference type="RefSeq" id="WP_051692722.1">
    <property type="nucleotide sequence ID" value="NZ_JMQN01000021.1"/>
</dbReference>
<dbReference type="AlphaFoldDB" id="A0A081FZM0"/>
<name>A0A081FZM0_9GAMM</name>
<feature type="signal peptide" evidence="1">
    <location>
        <begin position="1"/>
        <end position="23"/>
    </location>
</feature>
<accession>A0A081FZM0</accession>
<dbReference type="OrthoDB" id="8480939at2"/>
<dbReference type="PATRIC" id="fig|1232683.4.peg.1684"/>
<dbReference type="Proteomes" id="UP000028252">
    <property type="component" value="Unassembled WGS sequence"/>
</dbReference>
<keyword evidence="3" id="KW-1185">Reference proteome</keyword>
<keyword evidence="1" id="KW-0732">Signal</keyword>
<gene>
    <name evidence="2" type="ORF">ADIMK_1710</name>
</gene>
<organism evidence="2 3">
    <name type="scientific">Marinobacterium lacunae</name>
    <dbReference type="NCBI Taxonomy" id="1232683"/>
    <lineage>
        <taxon>Bacteria</taxon>
        <taxon>Pseudomonadati</taxon>
        <taxon>Pseudomonadota</taxon>
        <taxon>Gammaproteobacteria</taxon>
        <taxon>Oceanospirillales</taxon>
        <taxon>Oceanospirillaceae</taxon>
        <taxon>Marinobacterium</taxon>
    </lineage>
</organism>